<dbReference type="SUPFAM" id="SSF51735">
    <property type="entry name" value="NAD(P)-binding Rossmann-fold domains"/>
    <property type="match status" value="1"/>
</dbReference>
<dbReference type="NCBIfam" id="TIGR02823">
    <property type="entry name" value="oxido_YhdH"/>
    <property type="match status" value="1"/>
</dbReference>
<dbReference type="InterPro" id="IPR036291">
    <property type="entry name" value="NAD(P)-bd_dom_sf"/>
</dbReference>
<reference evidence="2" key="1">
    <citation type="submission" date="2023-07" db="EMBL/GenBank/DDBJ databases">
        <title>Gilvimarinus algae sp. nov., isolated from the surface of Kelp.</title>
        <authorList>
            <person name="Sun Y.Y."/>
            <person name="Gong Y."/>
            <person name="Du Z.J."/>
        </authorList>
    </citation>
    <scope>NUCLEOTIDE SEQUENCE</scope>
    <source>
        <strain evidence="2">SDUM040014</strain>
    </source>
</reference>
<dbReference type="CDD" id="cd05280">
    <property type="entry name" value="MDR_yhdh_yhfp"/>
    <property type="match status" value="1"/>
</dbReference>
<dbReference type="Proteomes" id="UP001168380">
    <property type="component" value="Unassembled WGS sequence"/>
</dbReference>
<comment type="caution">
    <text evidence="2">The sequence shown here is derived from an EMBL/GenBank/DDBJ whole genome shotgun (WGS) entry which is preliminary data.</text>
</comment>
<dbReference type="Pfam" id="PF00107">
    <property type="entry name" value="ADH_zinc_N"/>
    <property type="match status" value="1"/>
</dbReference>
<dbReference type="InterPro" id="IPR051397">
    <property type="entry name" value="Zn-ADH-like_protein"/>
</dbReference>
<keyword evidence="3" id="KW-1185">Reference proteome</keyword>
<feature type="domain" description="Enoyl reductase (ER)" evidence="1">
    <location>
        <begin position="13"/>
        <end position="327"/>
    </location>
</feature>
<evidence type="ECO:0000313" key="2">
    <source>
        <dbReference type="EMBL" id="MDO3382336.1"/>
    </source>
</evidence>
<dbReference type="PANTHER" id="PTHR43677">
    <property type="entry name" value="SHORT-CHAIN DEHYDROGENASE/REDUCTASE"/>
    <property type="match status" value="1"/>
</dbReference>
<name>A0ABT8TDZ3_9GAMM</name>
<evidence type="ECO:0000259" key="1">
    <source>
        <dbReference type="SMART" id="SM00829"/>
    </source>
</evidence>
<dbReference type="InterPro" id="IPR013154">
    <property type="entry name" value="ADH-like_N"/>
</dbReference>
<dbReference type="SUPFAM" id="SSF50129">
    <property type="entry name" value="GroES-like"/>
    <property type="match status" value="1"/>
</dbReference>
<sequence length="329" mass="34466">MKDYKAVRVEQLGSGDFRCTVKTLPLSSLPDNDVLVRVVFSALNYKDALSASGHPGVSRHFPHTPGIDAAGEVVEDRSGRFARGDPVLISGYDFGMGSPGGLAQYCRVPAEWVCPCPGSLSLFDAMVYGTAGVTAALALQKIERVREFRAQDSFVVTGASGGVGSVVVLLAASKGLKVTAISAKESQFERLKALGASDCLPAHTLSEASAKPLLGERWCCGLDTLGGETLVNLLKSTVREGVIASCGLAASPALNTSVYPFILRGVSLLGIDSAEQSLSLKQSLWTFLANCPLNDKSSLLAHTIELNEVPAALDQMLAGNGSGRALVKL</sequence>
<dbReference type="EMBL" id="JAULRT010000052">
    <property type="protein sequence ID" value="MDO3382336.1"/>
    <property type="molecule type" value="Genomic_DNA"/>
</dbReference>
<evidence type="ECO:0000313" key="3">
    <source>
        <dbReference type="Proteomes" id="UP001168380"/>
    </source>
</evidence>
<dbReference type="Gene3D" id="3.40.50.720">
    <property type="entry name" value="NAD(P)-binding Rossmann-like Domain"/>
    <property type="match status" value="1"/>
</dbReference>
<dbReference type="Gene3D" id="3.90.180.10">
    <property type="entry name" value="Medium-chain alcohol dehydrogenases, catalytic domain"/>
    <property type="match status" value="1"/>
</dbReference>
<organism evidence="2 3">
    <name type="scientific">Gilvimarinus algae</name>
    <dbReference type="NCBI Taxonomy" id="3058037"/>
    <lineage>
        <taxon>Bacteria</taxon>
        <taxon>Pseudomonadati</taxon>
        <taxon>Pseudomonadota</taxon>
        <taxon>Gammaproteobacteria</taxon>
        <taxon>Cellvibrionales</taxon>
        <taxon>Cellvibrionaceae</taxon>
        <taxon>Gilvimarinus</taxon>
    </lineage>
</organism>
<dbReference type="InterPro" id="IPR013149">
    <property type="entry name" value="ADH-like_C"/>
</dbReference>
<dbReference type="RefSeq" id="WP_302712528.1">
    <property type="nucleotide sequence ID" value="NZ_JAULRT010000052.1"/>
</dbReference>
<gene>
    <name evidence="2" type="ORF">QWI16_09125</name>
</gene>
<protein>
    <submittedName>
        <fullName evidence="2">YhdH/YhfP family quinone oxidoreductase</fullName>
    </submittedName>
</protein>
<accession>A0ABT8TDZ3</accession>
<dbReference type="InterPro" id="IPR014188">
    <property type="entry name" value="Acrylyl-CoA_reductase_AcuI"/>
</dbReference>
<dbReference type="Pfam" id="PF08240">
    <property type="entry name" value="ADH_N"/>
    <property type="match status" value="1"/>
</dbReference>
<dbReference type="InterPro" id="IPR011032">
    <property type="entry name" value="GroES-like_sf"/>
</dbReference>
<proteinExistence type="predicted"/>
<dbReference type="PANTHER" id="PTHR43677:SF1">
    <property type="entry name" value="ACRYLYL-COA REDUCTASE ACUI-RELATED"/>
    <property type="match status" value="1"/>
</dbReference>
<dbReference type="InterPro" id="IPR020843">
    <property type="entry name" value="ER"/>
</dbReference>
<dbReference type="SMART" id="SM00829">
    <property type="entry name" value="PKS_ER"/>
    <property type="match status" value="1"/>
</dbReference>